<keyword evidence="3" id="KW-1185">Reference proteome</keyword>
<dbReference type="CDD" id="cd00586">
    <property type="entry name" value="4HBT"/>
    <property type="match status" value="1"/>
</dbReference>
<reference evidence="3" key="1">
    <citation type="journal article" date="2019" name="Int. J. Syst. Evol. Microbiol.">
        <title>The Global Catalogue of Microorganisms (GCM) 10K type strain sequencing project: providing services to taxonomists for standard genome sequencing and annotation.</title>
        <authorList>
            <consortium name="The Broad Institute Genomics Platform"/>
            <consortium name="The Broad Institute Genome Sequencing Center for Infectious Disease"/>
            <person name="Wu L."/>
            <person name="Ma J."/>
        </authorList>
    </citation>
    <scope>NUCLEOTIDE SEQUENCE [LARGE SCALE GENOMIC DNA]</scope>
    <source>
        <strain evidence="3">CGMCC 1.12859</strain>
    </source>
</reference>
<dbReference type="PANTHER" id="PTHR31793:SF24">
    <property type="entry name" value="LONG-CHAIN ACYL-COA THIOESTERASE FADM"/>
    <property type="match status" value="1"/>
</dbReference>
<dbReference type="Proteomes" id="UP001596435">
    <property type="component" value="Unassembled WGS sequence"/>
</dbReference>
<dbReference type="GO" id="GO:0016787">
    <property type="term" value="F:hydrolase activity"/>
    <property type="evidence" value="ECO:0007669"/>
    <property type="project" value="UniProtKB-KW"/>
</dbReference>
<evidence type="ECO:0000313" key="3">
    <source>
        <dbReference type="Proteomes" id="UP001596435"/>
    </source>
</evidence>
<dbReference type="PANTHER" id="PTHR31793">
    <property type="entry name" value="4-HYDROXYBENZOYL-COA THIOESTERASE FAMILY MEMBER"/>
    <property type="match status" value="1"/>
</dbReference>
<keyword evidence="2" id="KW-0378">Hydrolase</keyword>
<dbReference type="EC" id="3.1.2.-" evidence="2"/>
<evidence type="ECO:0000256" key="1">
    <source>
        <dbReference type="SAM" id="MobiDB-lite"/>
    </source>
</evidence>
<dbReference type="RefSeq" id="WP_345705488.1">
    <property type="nucleotide sequence ID" value="NZ_BAABKV010000001.1"/>
</dbReference>
<gene>
    <name evidence="2" type="ORF">ACFQMG_33650</name>
</gene>
<dbReference type="SUPFAM" id="SSF54637">
    <property type="entry name" value="Thioesterase/thiol ester dehydrase-isomerase"/>
    <property type="match status" value="1"/>
</dbReference>
<proteinExistence type="predicted"/>
<dbReference type="Gene3D" id="3.10.129.10">
    <property type="entry name" value="Hotdog Thioesterase"/>
    <property type="match status" value="1"/>
</dbReference>
<dbReference type="InterPro" id="IPR029069">
    <property type="entry name" value="HotDog_dom_sf"/>
</dbReference>
<accession>A0ABW2G7E0</accession>
<dbReference type="EMBL" id="JBHTAJ010000105">
    <property type="protein sequence ID" value="MFC7184507.1"/>
    <property type="molecule type" value="Genomic_DNA"/>
</dbReference>
<protein>
    <submittedName>
        <fullName evidence="2">Acyl-CoA thioesterase</fullName>
        <ecNumber evidence="2">3.1.2.-</ecNumber>
    </submittedName>
</protein>
<evidence type="ECO:0000313" key="2">
    <source>
        <dbReference type="EMBL" id="MFC7184507.1"/>
    </source>
</evidence>
<dbReference type="InterPro" id="IPR050563">
    <property type="entry name" value="4-hydroxybenzoyl-CoA_TE"/>
</dbReference>
<dbReference type="Pfam" id="PF13279">
    <property type="entry name" value="4HBT_2"/>
    <property type="match status" value="1"/>
</dbReference>
<sequence length="162" mass="18055">MTGQEIPENDDRTATTRPDGPESTVPQGHVEPVFAHFDDLDAMGFVHNSRYAVFLEHALTAFWARQGFTFTDGAYSRPDVFLAVAEFAVSYRAPIRGIGEVGVHFWITRLTGSTAEYAFRVLSADGRTVHAEGRRVHVRIDPGTLRPTPWTPEFHTVAKTLL</sequence>
<comment type="caution">
    <text evidence="2">The sequence shown here is derived from an EMBL/GenBank/DDBJ whole genome shotgun (WGS) entry which is preliminary data.</text>
</comment>
<feature type="region of interest" description="Disordered" evidence="1">
    <location>
        <begin position="1"/>
        <end position="28"/>
    </location>
</feature>
<organism evidence="2 3">
    <name type="scientific">Kitasatospora paranensis</name>
    <dbReference type="NCBI Taxonomy" id="258053"/>
    <lineage>
        <taxon>Bacteria</taxon>
        <taxon>Bacillati</taxon>
        <taxon>Actinomycetota</taxon>
        <taxon>Actinomycetes</taxon>
        <taxon>Kitasatosporales</taxon>
        <taxon>Streptomycetaceae</taxon>
        <taxon>Kitasatospora</taxon>
    </lineage>
</organism>
<name>A0ABW2G7E0_9ACTN</name>